<reference evidence="1" key="1">
    <citation type="journal article" date="2021" name="PeerJ">
        <title>Extensive microbial diversity within the chicken gut microbiome revealed by metagenomics and culture.</title>
        <authorList>
            <person name="Gilroy R."/>
            <person name="Ravi A."/>
            <person name="Getino M."/>
            <person name="Pursley I."/>
            <person name="Horton D.L."/>
            <person name="Alikhan N.F."/>
            <person name="Baker D."/>
            <person name="Gharbi K."/>
            <person name="Hall N."/>
            <person name="Watson M."/>
            <person name="Adriaenssens E.M."/>
            <person name="Foster-Nyarko E."/>
            <person name="Jarju S."/>
            <person name="Secka A."/>
            <person name="Antonio M."/>
            <person name="Oren A."/>
            <person name="Chaudhuri R.R."/>
            <person name="La Ragione R."/>
            <person name="Hildebrand F."/>
            <person name="Pallen M.J."/>
        </authorList>
    </citation>
    <scope>NUCLEOTIDE SEQUENCE</scope>
    <source>
        <strain evidence="1">14975</strain>
    </source>
</reference>
<organism evidence="1 2">
    <name type="scientific">Candidatus Akkermansia intestinigallinarum</name>
    <dbReference type="NCBI Taxonomy" id="2838431"/>
    <lineage>
        <taxon>Bacteria</taxon>
        <taxon>Pseudomonadati</taxon>
        <taxon>Verrucomicrobiota</taxon>
        <taxon>Verrucomicrobiia</taxon>
        <taxon>Verrucomicrobiales</taxon>
        <taxon>Akkermansiaceae</taxon>
        <taxon>Akkermansia</taxon>
    </lineage>
</organism>
<evidence type="ECO:0000313" key="1">
    <source>
        <dbReference type="EMBL" id="HIX20067.1"/>
    </source>
</evidence>
<accession>A0A9D1VBT5</accession>
<gene>
    <name evidence="1" type="ORF">H9862_05625</name>
</gene>
<reference evidence="1" key="2">
    <citation type="submission" date="2021-04" db="EMBL/GenBank/DDBJ databases">
        <authorList>
            <person name="Gilroy R."/>
        </authorList>
    </citation>
    <scope>NUCLEOTIDE SEQUENCE</scope>
    <source>
        <strain evidence="1">14975</strain>
    </source>
</reference>
<dbReference type="EMBL" id="DXFQ01000099">
    <property type="protein sequence ID" value="HIX20067.1"/>
    <property type="molecule type" value="Genomic_DNA"/>
</dbReference>
<proteinExistence type="predicted"/>
<evidence type="ECO:0000313" key="2">
    <source>
        <dbReference type="Proteomes" id="UP000823964"/>
    </source>
</evidence>
<dbReference type="AlphaFoldDB" id="A0A9D1VBT5"/>
<name>A0A9D1VBT5_9BACT</name>
<sequence length="79" mass="9232">MRAKNISRYTYKRTSFQGWRLSITRSGYQFTKYFSDKQHSNCRAAFQAAIAVRNRIFGELKAPGADPEEVFARYRAELC</sequence>
<dbReference type="Proteomes" id="UP000823964">
    <property type="component" value="Unassembled WGS sequence"/>
</dbReference>
<comment type="caution">
    <text evidence="1">The sequence shown here is derived from an EMBL/GenBank/DDBJ whole genome shotgun (WGS) entry which is preliminary data.</text>
</comment>
<protein>
    <submittedName>
        <fullName evidence="1">Uncharacterized protein</fullName>
    </submittedName>
</protein>